<feature type="domain" description="FHA" evidence="1">
    <location>
        <begin position="301"/>
        <end position="350"/>
    </location>
</feature>
<evidence type="ECO:0000313" key="2">
    <source>
        <dbReference type="EMBL" id="SDB01745.1"/>
    </source>
</evidence>
<evidence type="ECO:0000313" key="3">
    <source>
        <dbReference type="Proteomes" id="UP000199228"/>
    </source>
</evidence>
<name>A0A1G6A014_EUBOX</name>
<dbReference type="AlphaFoldDB" id="A0A1G6A014"/>
<dbReference type="Gene3D" id="2.60.200.20">
    <property type="match status" value="1"/>
</dbReference>
<dbReference type="CDD" id="cd00060">
    <property type="entry name" value="FHA"/>
    <property type="match status" value="1"/>
</dbReference>
<dbReference type="SMART" id="SM00240">
    <property type="entry name" value="FHA"/>
    <property type="match status" value="1"/>
</dbReference>
<gene>
    <name evidence="2" type="ORF">SAMN02910417_00061</name>
</gene>
<accession>A0A1G6A014</accession>
<sequence>MEIRYQRDLNKSYMVIQRDGIDWEEFELRMMQQNRIPGLLEVFQMVQDQKLSFLYDISGMQSLDVYLNRNEVSRQLLEKLIFSLKQMCYRLEDYLLNEDDLVLSEETVFIKGEELRFVYLPGSEQGAGLGLMHLMEFILGKIDHSDRNCVELAYRLYQKTTEENFSFVSFLEEFKQDTSCDSIQKRTIKTQPEDGIFPIDEKSEAKESKIKPQSERRKFSISKGISKWLLKDQKNKPEDIFSEEDSTQIEYAYVAEQGIPFGTKESSHPTIYINTQQKEIGQFQYQGYGDEKNFFAKKEKNYIGKQEDADIILQSESVSRLHALITRENSSFYLEDLNSTNGTYVNEKEVQYKEKVMLRRGDEIRFGDAKYAFY</sequence>
<dbReference type="InterPro" id="IPR050923">
    <property type="entry name" value="Cell_Proc_Reg/RNA_Proc"/>
</dbReference>
<dbReference type="Pfam" id="PF19909">
    <property type="entry name" value="DUF6382"/>
    <property type="match status" value="1"/>
</dbReference>
<proteinExistence type="predicted"/>
<dbReference type="PANTHER" id="PTHR23308">
    <property type="entry name" value="NUCLEAR INHIBITOR OF PROTEIN PHOSPHATASE-1"/>
    <property type="match status" value="1"/>
</dbReference>
<dbReference type="RefSeq" id="WP_090170780.1">
    <property type="nucleotide sequence ID" value="NZ_FMXR01000004.1"/>
</dbReference>
<reference evidence="2 3" key="1">
    <citation type="submission" date="2016-10" db="EMBL/GenBank/DDBJ databases">
        <authorList>
            <person name="de Groot N.N."/>
        </authorList>
    </citation>
    <scope>NUCLEOTIDE SEQUENCE [LARGE SCALE GENOMIC DNA]</scope>
    <source>
        <strain evidence="2 3">DSM 3217</strain>
    </source>
</reference>
<dbReference type="PROSITE" id="PS50006">
    <property type="entry name" value="FHA_DOMAIN"/>
    <property type="match status" value="1"/>
</dbReference>
<keyword evidence="3" id="KW-1185">Reference proteome</keyword>
<dbReference type="Pfam" id="PF00498">
    <property type="entry name" value="FHA"/>
    <property type="match status" value="1"/>
</dbReference>
<organism evidence="2 3">
    <name type="scientific">Eubacterium oxidoreducens</name>
    <dbReference type="NCBI Taxonomy" id="1732"/>
    <lineage>
        <taxon>Bacteria</taxon>
        <taxon>Bacillati</taxon>
        <taxon>Bacillota</taxon>
        <taxon>Clostridia</taxon>
        <taxon>Eubacteriales</taxon>
        <taxon>Eubacteriaceae</taxon>
        <taxon>Eubacterium</taxon>
    </lineage>
</organism>
<dbReference type="InterPro" id="IPR000253">
    <property type="entry name" value="FHA_dom"/>
</dbReference>
<dbReference type="EMBL" id="FMXR01000004">
    <property type="protein sequence ID" value="SDB01745.1"/>
    <property type="molecule type" value="Genomic_DNA"/>
</dbReference>
<dbReference type="OrthoDB" id="1766727at2"/>
<dbReference type="SUPFAM" id="SSF49879">
    <property type="entry name" value="SMAD/FHA domain"/>
    <property type="match status" value="1"/>
</dbReference>
<dbReference type="STRING" id="1732.SAMN02910417_00061"/>
<evidence type="ECO:0000259" key="1">
    <source>
        <dbReference type="PROSITE" id="PS50006"/>
    </source>
</evidence>
<protein>
    <submittedName>
        <fullName evidence="2">FHA domain-containing protein</fullName>
    </submittedName>
</protein>
<dbReference type="Proteomes" id="UP000199228">
    <property type="component" value="Unassembled WGS sequence"/>
</dbReference>
<dbReference type="InterPro" id="IPR008984">
    <property type="entry name" value="SMAD_FHA_dom_sf"/>
</dbReference>
<dbReference type="InterPro" id="IPR045962">
    <property type="entry name" value="DUF6382"/>
</dbReference>